<gene>
    <name evidence="2" type="ORF">E2C01_003241</name>
</gene>
<dbReference type="Proteomes" id="UP000324222">
    <property type="component" value="Unassembled WGS sequence"/>
</dbReference>
<evidence type="ECO:0000256" key="1">
    <source>
        <dbReference type="SAM" id="MobiDB-lite"/>
    </source>
</evidence>
<dbReference type="EMBL" id="VSRR010000124">
    <property type="protein sequence ID" value="MPC10604.1"/>
    <property type="molecule type" value="Genomic_DNA"/>
</dbReference>
<evidence type="ECO:0000313" key="3">
    <source>
        <dbReference type="Proteomes" id="UP000324222"/>
    </source>
</evidence>
<accession>A0A5B7CPP6</accession>
<proteinExistence type="predicted"/>
<reference evidence="2 3" key="1">
    <citation type="submission" date="2019-05" db="EMBL/GenBank/DDBJ databases">
        <title>Another draft genome of Portunus trituberculatus and its Hox gene families provides insights of decapod evolution.</title>
        <authorList>
            <person name="Jeong J.-H."/>
            <person name="Song I."/>
            <person name="Kim S."/>
            <person name="Choi T."/>
            <person name="Kim D."/>
            <person name="Ryu S."/>
            <person name="Kim W."/>
        </authorList>
    </citation>
    <scope>NUCLEOTIDE SEQUENCE [LARGE SCALE GENOMIC DNA]</scope>
    <source>
        <tissue evidence="2">Muscle</tissue>
    </source>
</reference>
<feature type="region of interest" description="Disordered" evidence="1">
    <location>
        <begin position="81"/>
        <end position="117"/>
    </location>
</feature>
<dbReference type="AlphaFoldDB" id="A0A5B7CPP6"/>
<sequence>MSFQCEKEPRGVVEWLPLSCVGKNEVDLAGSEGVTGSSKEGYIISCNLKYTNTKRLLFKRLVKAWKRKIIEQWHGCRRENAQNSHDNYQALKKPTQKPTVEADQPAWRRAMARTANK</sequence>
<organism evidence="2 3">
    <name type="scientific">Portunus trituberculatus</name>
    <name type="common">Swimming crab</name>
    <name type="synonym">Neptunus trituberculatus</name>
    <dbReference type="NCBI Taxonomy" id="210409"/>
    <lineage>
        <taxon>Eukaryota</taxon>
        <taxon>Metazoa</taxon>
        <taxon>Ecdysozoa</taxon>
        <taxon>Arthropoda</taxon>
        <taxon>Crustacea</taxon>
        <taxon>Multicrustacea</taxon>
        <taxon>Malacostraca</taxon>
        <taxon>Eumalacostraca</taxon>
        <taxon>Eucarida</taxon>
        <taxon>Decapoda</taxon>
        <taxon>Pleocyemata</taxon>
        <taxon>Brachyura</taxon>
        <taxon>Eubrachyura</taxon>
        <taxon>Portunoidea</taxon>
        <taxon>Portunidae</taxon>
        <taxon>Portuninae</taxon>
        <taxon>Portunus</taxon>
    </lineage>
</organism>
<protein>
    <submittedName>
        <fullName evidence="2">Uncharacterized protein</fullName>
    </submittedName>
</protein>
<evidence type="ECO:0000313" key="2">
    <source>
        <dbReference type="EMBL" id="MPC10604.1"/>
    </source>
</evidence>
<keyword evidence="3" id="KW-1185">Reference proteome</keyword>
<name>A0A5B7CPP6_PORTR</name>
<comment type="caution">
    <text evidence="2">The sequence shown here is derived from an EMBL/GenBank/DDBJ whole genome shotgun (WGS) entry which is preliminary data.</text>
</comment>